<feature type="compositionally biased region" description="Basic and acidic residues" evidence="1">
    <location>
        <begin position="12"/>
        <end position="21"/>
    </location>
</feature>
<evidence type="ECO:0000256" key="1">
    <source>
        <dbReference type="SAM" id="MobiDB-lite"/>
    </source>
</evidence>
<gene>
    <name evidence="2" type="ORF">UY28_C0023G0002</name>
</gene>
<name>A0A0G1X438_9BACT</name>
<sequence length="278" mass="32583">MGEPLNEASEPAYDRQIENFRRTIPNPDRRAAIEQASRKREEFLLKVWREERSKLPADLITKHSLEKGLDGWNKYLHLGFEQDEYRNRFGFEDWSAKFLAQMLRAVGDDKEILEKYGRKWYQEHRHVKNSFYEHYFVKSSGVDPEIWWGRIAQFDPDSMLAHSVSREALKKIIKSGVIGRSAYSTVAMCRDRIVYDSGYVIIFQAKDLQAAGYPLLSIGEDPRDAKILREVRTPMPIDIRLARYIALTSEIPDRHNASKAQIAYSYFGEEYLRDLQRI</sequence>
<protein>
    <submittedName>
        <fullName evidence="2">Uncharacterized protein</fullName>
    </submittedName>
</protein>
<comment type="caution">
    <text evidence="2">The sequence shown here is derived from an EMBL/GenBank/DDBJ whole genome shotgun (WGS) entry which is preliminary data.</text>
</comment>
<organism evidence="2 3">
    <name type="scientific">Candidatus Amesbacteria bacterium GW2011_GWB1_48_13</name>
    <dbReference type="NCBI Taxonomy" id="1618362"/>
    <lineage>
        <taxon>Bacteria</taxon>
        <taxon>Candidatus Amesiibacteriota</taxon>
    </lineage>
</organism>
<dbReference type="EMBL" id="LCPK01000023">
    <property type="protein sequence ID" value="KKU97353.1"/>
    <property type="molecule type" value="Genomic_DNA"/>
</dbReference>
<feature type="region of interest" description="Disordered" evidence="1">
    <location>
        <begin position="1"/>
        <end position="21"/>
    </location>
</feature>
<dbReference type="AlphaFoldDB" id="A0A0G1X438"/>
<evidence type="ECO:0000313" key="3">
    <source>
        <dbReference type="Proteomes" id="UP000034694"/>
    </source>
</evidence>
<reference evidence="2 3" key="1">
    <citation type="journal article" date="2015" name="Nature">
        <title>rRNA introns, odd ribosomes, and small enigmatic genomes across a large radiation of phyla.</title>
        <authorList>
            <person name="Brown C.T."/>
            <person name="Hug L.A."/>
            <person name="Thomas B.C."/>
            <person name="Sharon I."/>
            <person name="Castelle C.J."/>
            <person name="Singh A."/>
            <person name="Wilkins M.J."/>
            <person name="Williams K.H."/>
            <person name="Banfield J.F."/>
        </authorList>
    </citation>
    <scope>NUCLEOTIDE SEQUENCE [LARGE SCALE GENOMIC DNA]</scope>
</reference>
<dbReference type="Proteomes" id="UP000034694">
    <property type="component" value="Unassembled WGS sequence"/>
</dbReference>
<accession>A0A0G1X438</accession>
<proteinExistence type="predicted"/>
<evidence type="ECO:0000313" key="2">
    <source>
        <dbReference type="EMBL" id="KKU97353.1"/>
    </source>
</evidence>